<gene>
    <name evidence="1" type="ORF">ATANTOWER_027754</name>
</gene>
<comment type="caution">
    <text evidence="1">The sequence shown here is derived from an EMBL/GenBank/DDBJ whole genome shotgun (WGS) entry which is preliminary data.</text>
</comment>
<reference evidence="1 2" key="1">
    <citation type="submission" date="2021-07" db="EMBL/GenBank/DDBJ databases">
        <authorList>
            <person name="Palmer J.M."/>
        </authorList>
    </citation>
    <scope>NUCLEOTIDE SEQUENCE [LARGE SCALE GENOMIC DNA]</scope>
    <source>
        <strain evidence="1 2">AT_MEX2019</strain>
        <tissue evidence="1">Muscle</tissue>
    </source>
</reference>
<evidence type="ECO:0000313" key="2">
    <source>
        <dbReference type="Proteomes" id="UP001345963"/>
    </source>
</evidence>
<organism evidence="1 2">
    <name type="scientific">Ataeniobius toweri</name>
    <dbReference type="NCBI Taxonomy" id="208326"/>
    <lineage>
        <taxon>Eukaryota</taxon>
        <taxon>Metazoa</taxon>
        <taxon>Chordata</taxon>
        <taxon>Craniata</taxon>
        <taxon>Vertebrata</taxon>
        <taxon>Euteleostomi</taxon>
        <taxon>Actinopterygii</taxon>
        <taxon>Neopterygii</taxon>
        <taxon>Teleostei</taxon>
        <taxon>Neoteleostei</taxon>
        <taxon>Acanthomorphata</taxon>
        <taxon>Ovalentaria</taxon>
        <taxon>Atherinomorphae</taxon>
        <taxon>Cyprinodontiformes</taxon>
        <taxon>Goodeidae</taxon>
        <taxon>Ataeniobius</taxon>
    </lineage>
</organism>
<name>A0ABU7A370_9TELE</name>
<evidence type="ECO:0000313" key="1">
    <source>
        <dbReference type="EMBL" id="MED6232325.1"/>
    </source>
</evidence>
<keyword evidence="2" id="KW-1185">Reference proteome</keyword>
<accession>A0ABU7A370</accession>
<protein>
    <submittedName>
        <fullName evidence="1">Uncharacterized protein</fullName>
    </submittedName>
</protein>
<dbReference type="Proteomes" id="UP001345963">
    <property type="component" value="Unassembled WGS sequence"/>
</dbReference>
<sequence>MKSCCELWPSHMWWCCSKRGVYNLETSVRQNRGFETEGLRLQHHQHHAKISNCQRLNQHHVWTEVTTTIHMMVSFQLGLNDQ</sequence>
<proteinExistence type="predicted"/>
<dbReference type="EMBL" id="JAHUTI010000684">
    <property type="protein sequence ID" value="MED6232325.1"/>
    <property type="molecule type" value="Genomic_DNA"/>
</dbReference>